<dbReference type="PANTHER" id="PTHR42756:SF1">
    <property type="entry name" value="TRANSCRIPTIONAL REPRESSOR OF EMRAB OPERON"/>
    <property type="match status" value="1"/>
</dbReference>
<name>A0A9D2AEW7_9FIRM</name>
<dbReference type="Pfam" id="PF12802">
    <property type="entry name" value="MarR_2"/>
    <property type="match status" value="1"/>
</dbReference>
<dbReference type="Gene3D" id="1.10.10.10">
    <property type="entry name" value="Winged helix-like DNA-binding domain superfamily/Winged helix DNA-binding domain"/>
    <property type="match status" value="1"/>
</dbReference>
<reference evidence="5" key="1">
    <citation type="journal article" date="2021" name="PeerJ">
        <title>Extensive microbial diversity within the chicken gut microbiome revealed by metagenomics and culture.</title>
        <authorList>
            <person name="Gilroy R."/>
            <person name="Ravi A."/>
            <person name="Getino M."/>
            <person name="Pursley I."/>
            <person name="Horton D.L."/>
            <person name="Alikhan N.F."/>
            <person name="Baker D."/>
            <person name="Gharbi K."/>
            <person name="Hall N."/>
            <person name="Watson M."/>
            <person name="Adriaenssens E.M."/>
            <person name="Foster-Nyarko E."/>
            <person name="Jarju S."/>
            <person name="Secka A."/>
            <person name="Antonio M."/>
            <person name="Oren A."/>
            <person name="Chaudhuri R.R."/>
            <person name="La Ragione R."/>
            <person name="Hildebrand F."/>
            <person name="Pallen M.J."/>
        </authorList>
    </citation>
    <scope>NUCLEOTIDE SEQUENCE</scope>
    <source>
        <strain evidence="5">811</strain>
    </source>
</reference>
<evidence type="ECO:0000256" key="2">
    <source>
        <dbReference type="ARBA" id="ARBA00023125"/>
    </source>
</evidence>
<dbReference type="PANTHER" id="PTHR42756">
    <property type="entry name" value="TRANSCRIPTIONAL REGULATOR, MARR"/>
    <property type="match status" value="1"/>
</dbReference>
<feature type="domain" description="HTH marR-type" evidence="4">
    <location>
        <begin position="3"/>
        <end position="138"/>
    </location>
</feature>
<keyword evidence="1" id="KW-0805">Transcription regulation</keyword>
<keyword evidence="2" id="KW-0238">DNA-binding</keyword>
<evidence type="ECO:0000256" key="1">
    <source>
        <dbReference type="ARBA" id="ARBA00023015"/>
    </source>
</evidence>
<dbReference type="InterPro" id="IPR000835">
    <property type="entry name" value="HTH_MarR-typ"/>
</dbReference>
<dbReference type="AlphaFoldDB" id="A0A9D2AEW7"/>
<dbReference type="SUPFAM" id="SSF46785">
    <property type="entry name" value="Winged helix' DNA-binding domain"/>
    <property type="match status" value="1"/>
</dbReference>
<evidence type="ECO:0000256" key="3">
    <source>
        <dbReference type="ARBA" id="ARBA00023163"/>
    </source>
</evidence>
<dbReference type="EMBL" id="DXFX01000030">
    <property type="protein sequence ID" value="HIX07268.1"/>
    <property type="molecule type" value="Genomic_DNA"/>
</dbReference>
<evidence type="ECO:0000313" key="5">
    <source>
        <dbReference type="EMBL" id="HIX07268.1"/>
    </source>
</evidence>
<dbReference type="Proteomes" id="UP000824204">
    <property type="component" value="Unassembled WGS sequence"/>
</dbReference>
<evidence type="ECO:0000259" key="4">
    <source>
        <dbReference type="PROSITE" id="PS50995"/>
    </source>
</evidence>
<dbReference type="InterPro" id="IPR036388">
    <property type="entry name" value="WH-like_DNA-bd_sf"/>
</dbReference>
<dbReference type="SMART" id="SM00347">
    <property type="entry name" value="HTH_MARR"/>
    <property type="match status" value="1"/>
</dbReference>
<keyword evidence="3" id="KW-0804">Transcription</keyword>
<dbReference type="InterPro" id="IPR036390">
    <property type="entry name" value="WH_DNA-bd_sf"/>
</dbReference>
<dbReference type="PRINTS" id="PR00598">
    <property type="entry name" value="HTHMARR"/>
</dbReference>
<protein>
    <submittedName>
        <fullName evidence="5">MarR family transcriptional regulator</fullName>
    </submittedName>
</protein>
<dbReference type="GO" id="GO:0003677">
    <property type="term" value="F:DNA binding"/>
    <property type="evidence" value="ECO:0007669"/>
    <property type="project" value="UniProtKB-KW"/>
</dbReference>
<dbReference type="PROSITE" id="PS50995">
    <property type="entry name" value="HTH_MARR_2"/>
    <property type="match status" value="1"/>
</dbReference>
<evidence type="ECO:0000313" key="6">
    <source>
        <dbReference type="Proteomes" id="UP000824204"/>
    </source>
</evidence>
<organism evidence="5 6">
    <name type="scientific">Candidatus Borkfalkia faecipullorum</name>
    <dbReference type="NCBI Taxonomy" id="2838510"/>
    <lineage>
        <taxon>Bacteria</taxon>
        <taxon>Bacillati</taxon>
        <taxon>Bacillota</taxon>
        <taxon>Clostridia</taxon>
        <taxon>Christensenellales</taxon>
        <taxon>Christensenellaceae</taxon>
        <taxon>Candidatus Borkfalkia</taxon>
    </lineage>
</organism>
<sequence length="156" mass="18161">MEVNVFLREMYRIGKRWDEICVFEQTHSLNNTEMQMMREVVAAEETGDRIISSQLAKKLGVTRSAVSQMVHKLETRNYVRRVSDERDKKIAYIELSDFARGIYEQMKKRFSQFLEKVTAKLSEERLEEFIGRANEFLDACEWAAASFCGNGSEKNG</sequence>
<proteinExistence type="predicted"/>
<reference evidence="5" key="2">
    <citation type="submission" date="2021-04" db="EMBL/GenBank/DDBJ databases">
        <authorList>
            <person name="Gilroy R."/>
        </authorList>
    </citation>
    <scope>NUCLEOTIDE SEQUENCE</scope>
    <source>
        <strain evidence="5">811</strain>
    </source>
</reference>
<accession>A0A9D2AEW7</accession>
<comment type="caution">
    <text evidence="5">The sequence shown here is derived from an EMBL/GenBank/DDBJ whole genome shotgun (WGS) entry which is preliminary data.</text>
</comment>
<dbReference type="GO" id="GO:0003700">
    <property type="term" value="F:DNA-binding transcription factor activity"/>
    <property type="evidence" value="ECO:0007669"/>
    <property type="project" value="InterPro"/>
</dbReference>
<gene>
    <name evidence="5" type="ORF">H9741_02225</name>
</gene>